<reference evidence="3" key="1">
    <citation type="submission" date="2020-08" db="EMBL/GenBank/DDBJ databases">
        <title>Multicomponent nature underlies the extraordinary mechanical properties of spider dragline silk.</title>
        <authorList>
            <person name="Kono N."/>
            <person name="Nakamura H."/>
            <person name="Mori M."/>
            <person name="Yoshida Y."/>
            <person name="Ohtoshi R."/>
            <person name="Malay A.D."/>
            <person name="Moran D.A.P."/>
            <person name="Tomita M."/>
            <person name="Numata K."/>
            <person name="Arakawa K."/>
        </authorList>
    </citation>
    <scope>NUCLEOTIDE SEQUENCE</scope>
</reference>
<dbReference type="InterPro" id="IPR008974">
    <property type="entry name" value="TRAF-like"/>
</dbReference>
<dbReference type="InterPro" id="IPR002083">
    <property type="entry name" value="MATH/TRAF_dom"/>
</dbReference>
<accession>A0A8X6JGY7</accession>
<evidence type="ECO:0000313" key="3">
    <source>
        <dbReference type="EMBL" id="GFS29510.1"/>
    </source>
</evidence>
<dbReference type="InterPro" id="IPR011333">
    <property type="entry name" value="SKP1/BTB/POZ_sf"/>
</dbReference>
<dbReference type="Pfam" id="PF00651">
    <property type="entry name" value="BTB"/>
    <property type="match status" value="1"/>
</dbReference>
<dbReference type="Gene3D" id="3.30.710.10">
    <property type="entry name" value="Potassium Channel Kv1.1, Chain A"/>
    <property type="match status" value="1"/>
</dbReference>
<evidence type="ECO:0000259" key="1">
    <source>
        <dbReference type="PROSITE" id="PS50097"/>
    </source>
</evidence>
<comment type="caution">
    <text evidence="3">The sequence shown here is derived from an EMBL/GenBank/DDBJ whole genome shotgun (WGS) entry which is preliminary data.</text>
</comment>
<sequence>MASNTYAESDVCVTFIWDIENYSYCWQKRGEYIESPVFSVDSMDNASWILEMYPRGKKDENFISYFLHGNCTRGTKILQLEWDLGILEKDDSVLQLRNRERIYFLNGDNWSPEASVRREDVTIFKRESFLSRDTLRSRCRMWRNDGEAMKPITIFARTVLTLKKRNFLWEIERFSSLESSHKANFGFTSKSKDEAVTFDIGVYEKDKIKISIKSNDKNVKFEKFQSFVKDSNGFKIDSGKSEISPNDIQSVEMNEDAKHYLLSFTKKYLMDHKNFYLKNDILSLYCEYSWSNGYSFSGIERIDLGFNSPCISNPIIPDAYVLDTTVNNSDDTIDLIRDLECLYANGILWDVELRTTTQTFHAHKNILSARSPVFQAMFETNMKEKAQERVDIPDLDDDTVRRMLLYVYTDGLKDIQWEKASRLFSVADKYEILSLKNKCSHLLKESLCPSNVCEIIVLADMHHDIDLKEAAQRYALEHDEDQRKPCIRSGRKSPRGLTINLESLRFYDGEYVSSSERDASFHHFFC</sequence>
<dbReference type="PANTHER" id="PTHR24413">
    <property type="entry name" value="SPECKLE-TYPE POZ PROTEIN"/>
    <property type="match status" value="1"/>
</dbReference>
<dbReference type="InterPro" id="IPR000210">
    <property type="entry name" value="BTB/POZ_dom"/>
</dbReference>
<gene>
    <name evidence="3" type="primary">spoplb</name>
    <name evidence="3" type="ORF">NPIL_205521</name>
</gene>
<feature type="domain" description="BTB" evidence="1">
    <location>
        <begin position="349"/>
        <end position="416"/>
    </location>
</feature>
<dbReference type="SUPFAM" id="SSF54695">
    <property type="entry name" value="POZ domain"/>
    <property type="match status" value="1"/>
</dbReference>
<name>A0A8X6JGY7_NEPPI</name>
<dbReference type="EMBL" id="BMAW01041570">
    <property type="protein sequence ID" value="GFS29510.1"/>
    <property type="molecule type" value="Genomic_DNA"/>
</dbReference>
<dbReference type="Pfam" id="PF22486">
    <property type="entry name" value="MATH_2"/>
    <property type="match status" value="1"/>
</dbReference>
<dbReference type="SMART" id="SM00225">
    <property type="entry name" value="BTB"/>
    <property type="match status" value="1"/>
</dbReference>
<proteinExistence type="predicted"/>
<evidence type="ECO:0000259" key="2">
    <source>
        <dbReference type="PROSITE" id="PS50144"/>
    </source>
</evidence>
<dbReference type="PROSITE" id="PS50097">
    <property type="entry name" value="BTB"/>
    <property type="match status" value="1"/>
</dbReference>
<keyword evidence="4" id="KW-1185">Reference proteome</keyword>
<protein>
    <submittedName>
        <fullName evidence="3">Speckle-type POZ protein-like B</fullName>
    </submittedName>
</protein>
<dbReference type="Proteomes" id="UP000887013">
    <property type="component" value="Unassembled WGS sequence"/>
</dbReference>
<evidence type="ECO:0000313" key="4">
    <source>
        <dbReference type="Proteomes" id="UP000887013"/>
    </source>
</evidence>
<dbReference type="Gene3D" id="2.60.210.10">
    <property type="entry name" value="Apoptosis, Tumor Necrosis Factor Receptor Associated Protein 2, Chain A"/>
    <property type="match status" value="1"/>
</dbReference>
<dbReference type="AlphaFoldDB" id="A0A8X6JGY7"/>
<dbReference type="GO" id="GO:0030163">
    <property type="term" value="P:protein catabolic process"/>
    <property type="evidence" value="ECO:0007669"/>
    <property type="project" value="UniProtKB-ARBA"/>
</dbReference>
<dbReference type="SUPFAM" id="SSF49599">
    <property type="entry name" value="TRAF domain-like"/>
    <property type="match status" value="1"/>
</dbReference>
<dbReference type="CDD" id="cd18186">
    <property type="entry name" value="BTB_POZ_ZBTB_KLHL-like"/>
    <property type="match status" value="1"/>
</dbReference>
<dbReference type="OrthoDB" id="6494862at2759"/>
<organism evidence="3 4">
    <name type="scientific">Nephila pilipes</name>
    <name type="common">Giant wood spider</name>
    <name type="synonym">Nephila maculata</name>
    <dbReference type="NCBI Taxonomy" id="299642"/>
    <lineage>
        <taxon>Eukaryota</taxon>
        <taxon>Metazoa</taxon>
        <taxon>Ecdysozoa</taxon>
        <taxon>Arthropoda</taxon>
        <taxon>Chelicerata</taxon>
        <taxon>Arachnida</taxon>
        <taxon>Araneae</taxon>
        <taxon>Araneomorphae</taxon>
        <taxon>Entelegynae</taxon>
        <taxon>Araneoidea</taxon>
        <taxon>Nephilidae</taxon>
        <taxon>Nephila</taxon>
    </lineage>
</organism>
<dbReference type="CDD" id="cd14733">
    <property type="entry name" value="BACK"/>
    <property type="match status" value="1"/>
</dbReference>
<dbReference type="PROSITE" id="PS50144">
    <property type="entry name" value="MATH"/>
    <property type="match status" value="1"/>
</dbReference>
<feature type="domain" description="MATH" evidence="2">
    <location>
        <begin position="12"/>
        <end position="141"/>
    </location>
</feature>